<dbReference type="EMBL" id="SNXS01000019">
    <property type="protein sequence ID" value="TDP59052.1"/>
    <property type="molecule type" value="Genomic_DNA"/>
</dbReference>
<proteinExistence type="predicted"/>
<name>A0A4V3CS27_9BURK</name>
<organism evidence="1 2">
    <name type="scientific">Roseateles toxinivorans</name>
    <dbReference type="NCBI Taxonomy" id="270368"/>
    <lineage>
        <taxon>Bacteria</taxon>
        <taxon>Pseudomonadati</taxon>
        <taxon>Pseudomonadota</taxon>
        <taxon>Betaproteobacteria</taxon>
        <taxon>Burkholderiales</taxon>
        <taxon>Sphaerotilaceae</taxon>
        <taxon>Roseateles</taxon>
    </lineage>
</organism>
<sequence length="187" mass="20949">MTFLFRSSLLLSICIALAACATLGGVRTLTLSEAELNERLQRQLPIERRMLELLEIRLSEPRLQLLPQSNRIALTLAVASRERLSGRAYQGRITIDFALRYDELRQAIRLEQVRVTDFLIDDLPPRQQAQTTRLGSLITEQLLKDLAVYRFKAKDLQAAEGMGYAPGAVTVTARGVEVTLVPRSSAQ</sequence>
<protein>
    <submittedName>
        <fullName evidence="1">Uncharacterized protein DUF1439</fullName>
    </submittedName>
</protein>
<evidence type="ECO:0000313" key="1">
    <source>
        <dbReference type="EMBL" id="TDP59052.1"/>
    </source>
</evidence>
<dbReference type="RefSeq" id="WP_133704141.1">
    <property type="nucleotide sequence ID" value="NZ_SNXS01000019.1"/>
</dbReference>
<dbReference type="OrthoDB" id="8895166at2"/>
<dbReference type="Proteomes" id="UP000295361">
    <property type="component" value="Unassembled WGS sequence"/>
</dbReference>
<dbReference type="InterPro" id="IPR010835">
    <property type="entry name" value="DUF1439"/>
</dbReference>
<dbReference type="PROSITE" id="PS51257">
    <property type="entry name" value="PROKAR_LIPOPROTEIN"/>
    <property type="match status" value="1"/>
</dbReference>
<dbReference type="InParanoid" id="A0A4V3CS27"/>
<reference evidence="1 2" key="1">
    <citation type="submission" date="2019-03" db="EMBL/GenBank/DDBJ databases">
        <title>Genomic Encyclopedia of Type Strains, Phase IV (KMG-IV): sequencing the most valuable type-strain genomes for metagenomic binning, comparative biology and taxonomic classification.</title>
        <authorList>
            <person name="Goeker M."/>
        </authorList>
    </citation>
    <scope>NUCLEOTIDE SEQUENCE [LARGE SCALE GENOMIC DNA]</scope>
    <source>
        <strain evidence="1 2">DSM 16998</strain>
    </source>
</reference>
<evidence type="ECO:0000313" key="2">
    <source>
        <dbReference type="Proteomes" id="UP000295361"/>
    </source>
</evidence>
<dbReference type="Gene3D" id="3.15.10.40">
    <property type="entry name" value="Uncharacterised protein PF07273, DUF1439"/>
    <property type="match status" value="1"/>
</dbReference>
<dbReference type="AlphaFoldDB" id="A0A4V3CS27"/>
<accession>A0A4V3CS27</accession>
<gene>
    <name evidence="1" type="ORF">DES47_11933</name>
</gene>
<keyword evidence="2" id="KW-1185">Reference proteome</keyword>
<dbReference type="Pfam" id="PF07273">
    <property type="entry name" value="DUF1439"/>
    <property type="match status" value="1"/>
</dbReference>
<comment type="caution">
    <text evidence="1">The sequence shown here is derived from an EMBL/GenBank/DDBJ whole genome shotgun (WGS) entry which is preliminary data.</text>
</comment>